<feature type="transmembrane region" description="Helical" evidence="7">
    <location>
        <begin position="212"/>
        <end position="231"/>
    </location>
</feature>
<feature type="transmembrane region" description="Helical" evidence="7">
    <location>
        <begin position="265"/>
        <end position="284"/>
    </location>
</feature>
<evidence type="ECO:0000256" key="6">
    <source>
        <dbReference type="ARBA" id="ARBA00023136"/>
    </source>
</evidence>
<dbReference type="OrthoDB" id="9785347at2"/>
<dbReference type="PATRIC" id="fig|658445.3.peg.4865"/>
<feature type="transmembrane region" description="Helical" evidence="7">
    <location>
        <begin position="21"/>
        <end position="43"/>
    </location>
</feature>
<keyword evidence="10" id="KW-1185">Reference proteome</keyword>
<dbReference type="InterPro" id="IPR035906">
    <property type="entry name" value="MetI-like_sf"/>
</dbReference>
<dbReference type="PANTHER" id="PTHR43227:SF11">
    <property type="entry name" value="BLL4140 PROTEIN"/>
    <property type="match status" value="1"/>
</dbReference>
<dbReference type="PROSITE" id="PS50928">
    <property type="entry name" value="ABC_TM1"/>
    <property type="match status" value="1"/>
</dbReference>
<evidence type="ECO:0000256" key="5">
    <source>
        <dbReference type="ARBA" id="ARBA00022989"/>
    </source>
</evidence>
<evidence type="ECO:0000256" key="7">
    <source>
        <dbReference type="RuleBase" id="RU363032"/>
    </source>
</evidence>
<accession>A0A0C5WWR7</accession>
<name>A0A0C5WWR7_9GAMM</name>
<evidence type="ECO:0000313" key="10">
    <source>
        <dbReference type="Proteomes" id="UP000032303"/>
    </source>
</evidence>
<dbReference type="InterPro" id="IPR000515">
    <property type="entry name" value="MetI-like"/>
</dbReference>
<evidence type="ECO:0000256" key="4">
    <source>
        <dbReference type="ARBA" id="ARBA00022692"/>
    </source>
</evidence>
<protein>
    <submittedName>
        <fullName evidence="9">Carbohydrate ABC transporter permease</fullName>
    </submittedName>
</protein>
<dbReference type="Pfam" id="PF00528">
    <property type="entry name" value="BPD_transp_1"/>
    <property type="match status" value="1"/>
</dbReference>
<dbReference type="InterPro" id="IPR050809">
    <property type="entry name" value="UgpAE/MalFG_permease"/>
</dbReference>
<feature type="transmembrane region" description="Helical" evidence="7">
    <location>
        <begin position="107"/>
        <end position="126"/>
    </location>
</feature>
<feature type="transmembrane region" description="Helical" evidence="7">
    <location>
        <begin position="157"/>
        <end position="179"/>
    </location>
</feature>
<evidence type="ECO:0000256" key="2">
    <source>
        <dbReference type="ARBA" id="ARBA00022448"/>
    </source>
</evidence>
<keyword evidence="6 7" id="KW-0472">Membrane</keyword>
<dbReference type="GO" id="GO:0055085">
    <property type="term" value="P:transmembrane transport"/>
    <property type="evidence" value="ECO:0007669"/>
    <property type="project" value="InterPro"/>
</dbReference>
<gene>
    <name evidence="9" type="ORF">H744_2c2821</name>
</gene>
<feature type="domain" description="ABC transmembrane type-1" evidence="8">
    <location>
        <begin position="73"/>
        <end position="284"/>
    </location>
</feature>
<keyword evidence="4 7" id="KW-0812">Transmembrane</keyword>
<dbReference type="HOGENOM" id="CLU_016047_0_2_6"/>
<dbReference type="STRING" id="658445.H744_2c2821"/>
<proteinExistence type="inferred from homology"/>
<dbReference type="GO" id="GO:0005886">
    <property type="term" value="C:plasma membrane"/>
    <property type="evidence" value="ECO:0007669"/>
    <property type="project" value="UniProtKB-SubCell"/>
</dbReference>
<feature type="transmembrane region" description="Helical" evidence="7">
    <location>
        <begin position="76"/>
        <end position="95"/>
    </location>
</feature>
<evidence type="ECO:0000256" key="3">
    <source>
        <dbReference type="ARBA" id="ARBA00022475"/>
    </source>
</evidence>
<keyword evidence="2 7" id="KW-0813">Transport</keyword>
<dbReference type="AlphaFoldDB" id="A0A0C5WWR7"/>
<dbReference type="SUPFAM" id="SSF161098">
    <property type="entry name" value="MetI-like"/>
    <property type="match status" value="1"/>
</dbReference>
<sequence>MNTFLSKFKLKDSHIGGLLASSYLGFSAIFWLYPVIWLIILSFSDWRFIGTPSFNGLNNFFDVVQDPLFWQAMWNVIRFLAYYLPIVLISSLLFAYGLSKLRYGKSFVALSFLLANVSSGVAYSIVFSKIFSQNGPVNGFLDSVFGFTIPWLTNADFAMLSIALIVTWKFVGYYGLIFYSGLSAIPKEIYSAAELDKTSPLKRLFKITLPMMNAQIIMVLVLAMTVAFGIFTEPYLITGGGPLGSTTTPMVVMYEAAFMRMEPSWAATMSIFVAVISFGLIWLIRKLFERNVEIV</sequence>
<dbReference type="Proteomes" id="UP000032303">
    <property type="component" value="Chromosome 2"/>
</dbReference>
<evidence type="ECO:0000313" key="9">
    <source>
        <dbReference type="EMBL" id="AJR09474.1"/>
    </source>
</evidence>
<keyword evidence="3" id="KW-1003">Cell membrane</keyword>
<evidence type="ECO:0000256" key="1">
    <source>
        <dbReference type="ARBA" id="ARBA00004651"/>
    </source>
</evidence>
<comment type="similarity">
    <text evidence="7">Belongs to the binding-protein-dependent transport system permease family.</text>
</comment>
<dbReference type="Gene3D" id="1.10.3720.10">
    <property type="entry name" value="MetI-like"/>
    <property type="match status" value="1"/>
</dbReference>
<dbReference type="CDD" id="cd06261">
    <property type="entry name" value="TM_PBP2"/>
    <property type="match status" value="1"/>
</dbReference>
<dbReference type="EMBL" id="CP005974">
    <property type="protein sequence ID" value="AJR09474.1"/>
    <property type="molecule type" value="Genomic_DNA"/>
</dbReference>
<keyword evidence="5 7" id="KW-1133">Transmembrane helix</keyword>
<evidence type="ECO:0000259" key="8">
    <source>
        <dbReference type="PROSITE" id="PS50928"/>
    </source>
</evidence>
<dbReference type="PANTHER" id="PTHR43227">
    <property type="entry name" value="BLL4140 PROTEIN"/>
    <property type="match status" value="1"/>
</dbReference>
<organism evidence="9 10">
    <name type="scientific">Photobacterium gaetbulicola Gung47</name>
    <dbReference type="NCBI Taxonomy" id="658445"/>
    <lineage>
        <taxon>Bacteria</taxon>
        <taxon>Pseudomonadati</taxon>
        <taxon>Pseudomonadota</taxon>
        <taxon>Gammaproteobacteria</taxon>
        <taxon>Vibrionales</taxon>
        <taxon>Vibrionaceae</taxon>
        <taxon>Photobacterium</taxon>
    </lineage>
</organism>
<dbReference type="KEGG" id="pgb:H744_2c2821"/>
<comment type="subcellular location">
    <subcellularLocation>
        <location evidence="1 7">Cell membrane</location>
        <topology evidence="1 7">Multi-pass membrane protein</topology>
    </subcellularLocation>
</comment>
<reference evidence="9 10" key="1">
    <citation type="submission" date="2013-05" db="EMBL/GenBank/DDBJ databases">
        <title>Complete genome sequence of the lipase-producing bacterium Photobacterium gaetbulicola Gung47.</title>
        <authorList>
            <person name="Kim Y.-O."/>
        </authorList>
    </citation>
    <scope>NUCLEOTIDE SEQUENCE [LARGE SCALE GENOMIC DNA]</scope>
    <source>
        <strain evidence="9 10">Gung47</strain>
    </source>
</reference>